<dbReference type="OrthoDB" id="6155966at2759"/>
<evidence type="ECO:0000256" key="9">
    <source>
        <dbReference type="SAM" id="MobiDB-lite"/>
    </source>
</evidence>
<keyword evidence="12" id="KW-1185">Reference proteome</keyword>
<sequence length="263" mass="29379">MLFNSALNQENGGESKPLGNFVLPNISLLQAMALQQYPSQHSAIYSALSAYIESRSRSAYHEQLEKFYSQFRRGDSSASSSSSSSVREEDEVTSSQQCESYECDRCDKKFSTSHGLEVHSRRAHTDQQRPHHRKHTGFKPFACTMCGRAFQRKVDLRRHVDSQHAKGPREPAALHSAKRESSTDEYEYEEEEQVDGESRSKRLKVDLDVSAASTVVSGSSSSSLSSSPSFLSKQSIAAANECRVKCKDPIGDEIRKLEEKQSS</sequence>
<dbReference type="SMART" id="SM00355">
    <property type="entry name" value="ZnF_C2H2"/>
    <property type="match status" value="2"/>
</dbReference>
<proteinExistence type="predicted"/>
<protein>
    <submittedName>
        <fullName evidence="11">Growth factor independence</fullName>
    </submittedName>
</protein>
<comment type="caution">
    <text evidence="11">The sequence shown here is derived from an EMBL/GenBank/DDBJ whole genome shotgun (WGS) entry which is preliminary data.</text>
</comment>
<feature type="domain" description="C2H2-type" evidence="10">
    <location>
        <begin position="101"/>
        <end position="129"/>
    </location>
</feature>
<reference evidence="11 12" key="1">
    <citation type="journal article" date="2018" name="Sci. Rep.">
        <title>Genomic signatures of local adaptation to the degree of environmental predictability in rotifers.</title>
        <authorList>
            <person name="Franch-Gras L."/>
            <person name="Hahn C."/>
            <person name="Garcia-Roger E.M."/>
            <person name="Carmona M.J."/>
            <person name="Serra M."/>
            <person name="Gomez A."/>
        </authorList>
    </citation>
    <scope>NUCLEOTIDE SEQUENCE [LARGE SCALE GENOMIC DNA]</scope>
    <source>
        <strain evidence="11">HYR1</strain>
    </source>
</reference>
<keyword evidence="7" id="KW-0539">Nucleus</keyword>
<evidence type="ECO:0000256" key="7">
    <source>
        <dbReference type="ARBA" id="ARBA00023242"/>
    </source>
</evidence>
<dbReference type="PROSITE" id="PS50157">
    <property type="entry name" value="ZINC_FINGER_C2H2_2"/>
    <property type="match status" value="2"/>
</dbReference>
<dbReference type="GO" id="GO:0008270">
    <property type="term" value="F:zinc ion binding"/>
    <property type="evidence" value="ECO:0007669"/>
    <property type="project" value="UniProtKB-KW"/>
</dbReference>
<evidence type="ECO:0000313" key="12">
    <source>
        <dbReference type="Proteomes" id="UP000276133"/>
    </source>
</evidence>
<keyword evidence="5" id="KW-0862">Zinc</keyword>
<evidence type="ECO:0000256" key="4">
    <source>
        <dbReference type="ARBA" id="ARBA00022771"/>
    </source>
</evidence>
<keyword evidence="2" id="KW-0479">Metal-binding</keyword>
<dbReference type="GO" id="GO:0005634">
    <property type="term" value="C:nucleus"/>
    <property type="evidence" value="ECO:0007669"/>
    <property type="project" value="UniProtKB-SubCell"/>
</dbReference>
<feature type="compositionally biased region" description="Low complexity" evidence="9">
    <location>
        <begin position="76"/>
        <end position="85"/>
    </location>
</feature>
<accession>A0A3M7R8W5</accession>
<dbReference type="GO" id="GO:0003700">
    <property type="term" value="F:DNA-binding transcription factor activity"/>
    <property type="evidence" value="ECO:0007669"/>
    <property type="project" value="TreeGrafter"/>
</dbReference>
<name>A0A3M7R8W5_BRAPC</name>
<evidence type="ECO:0000256" key="2">
    <source>
        <dbReference type="ARBA" id="ARBA00022723"/>
    </source>
</evidence>
<feature type="compositionally biased region" description="Basic and acidic residues" evidence="9">
    <location>
        <begin position="159"/>
        <end position="169"/>
    </location>
</feature>
<dbReference type="AlphaFoldDB" id="A0A3M7R8W5"/>
<dbReference type="GO" id="GO:0006357">
    <property type="term" value="P:regulation of transcription by RNA polymerase II"/>
    <property type="evidence" value="ECO:0007669"/>
    <property type="project" value="TreeGrafter"/>
</dbReference>
<feature type="compositionally biased region" description="Basic and acidic residues" evidence="9">
    <location>
        <begin position="114"/>
        <end position="129"/>
    </location>
</feature>
<comment type="subcellular location">
    <subcellularLocation>
        <location evidence="1">Nucleus</location>
    </subcellularLocation>
</comment>
<dbReference type="Proteomes" id="UP000276133">
    <property type="component" value="Unassembled WGS sequence"/>
</dbReference>
<evidence type="ECO:0000256" key="5">
    <source>
        <dbReference type="ARBA" id="ARBA00022833"/>
    </source>
</evidence>
<evidence type="ECO:0000259" key="10">
    <source>
        <dbReference type="PROSITE" id="PS50157"/>
    </source>
</evidence>
<organism evidence="11 12">
    <name type="scientific">Brachionus plicatilis</name>
    <name type="common">Marine rotifer</name>
    <name type="synonym">Brachionus muelleri</name>
    <dbReference type="NCBI Taxonomy" id="10195"/>
    <lineage>
        <taxon>Eukaryota</taxon>
        <taxon>Metazoa</taxon>
        <taxon>Spiralia</taxon>
        <taxon>Gnathifera</taxon>
        <taxon>Rotifera</taxon>
        <taxon>Eurotatoria</taxon>
        <taxon>Monogononta</taxon>
        <taxon>Pseudotrocha</taxon>
        <taxon>Ploima</taxon>
        <taxon>Brachionidae</taxon>
        <taxon>Brachionus</taxon>
    </lineage>
</organism>
<dbReference type="STRING" id="10195.A0A3M7R8W5"/>
<evidence type="ECO:0000256" key="8">
    <source>
        <dbReference type="PROSITE-ProRule" id="PRU00042"/>
    </source>
</evidence>
<dbReference type="PANTHER" id="PTHR24404">
    <property type="entry name" value="ZINC FINGER PROTEIN"/>
    <property type="match status" value="1"/>
</dbReference>
<dbReference type="FunFam" id="3.30.160.60:FF:000148">
    <property type="entry name" value="zinc finger protein Gfi-1"/>
    <property type="match status" value="1"/>
</dbReference>
<keyword evidence="3" id="KW-0677">Repeat</keyword>
<dbReference type="InterPro" id="IPR050589">
    <property type="entry name" value="Ikaros_C2H2-ZF"/>
</dbReference>
<dbReference type="GO" id="GO:0000978">
    <property type="term" value="F:RNA polymerase II cis-regulatory region sequence-specific DNA binding"/>
    <property type="evidence" value="ECO:0007669"/>
    <property type="project" value="TreeGrafter"/>
</dbReference>
<feature type="compositionally biased region" description="Acidic residues" evidence="9">
    <location>
        <begin position="183"/>
        <end position="195"/>
    </location>
</feature>
<feature type="region of interest" description="Disordered" evidence="9">
    <location>
        <begin position="159"/>
        <end position="201"/>
    </location>
</feature>
<keyword evidence="4 8" id="KW-0863">Zinc-finger</keyword>
<feature type="domain" description="C2H2-type" evidence="10">
    <location>
        <begin position="141"/>
        <end position="168"/>
    </location>
</feature>
<evidence type="ECO:0000256" key="3">
    <source>
        <dbReference type="ARBA" id="ARBA00022737"/>
    </source>
</evidence>
<feature type="region of interest" description="Disordered" evidence="9">
    <location>
        <begin position="114"/>
        <end position="137"/>
    </location>
</feature>
<gene>
    <name evidence="11" type="ORF">BpHYR1_028105</name>
</gene>
<dbReference type="InterPro" id="IPR036236">
    <property type="entry name" value="Znf_C2H2_sf"/>
</dbReference>
<dbReference type="Gene3D" id="3.30.160.60">
    <property type="entry name" value="Classic Zinc Finger"/>
    <property type="match status" value="2"/>
</dbReference>
<dbReference type="InterPro" id="IPR013087">
    <property type="entry name" value="Znf_C2H2_type"/>
</dbReference>
<dbReference type="SUPFAM" id="SSF57667">
    <property type="entry name" value="beta-beta-alpha zinc fingers"/>
    <property type="match status" value="1"/>
</dbReference>
<keyword evidence="6" id="KW-0238">DNA-binding</keyword>
<dbReference type="EMBL" id="REGN01003933">
    <property type="protein sequence ID" value="RNA19997.1"/>
    <property type="molecule type" value="Genomic_DNA"/>
</dbReference>
<evidence type="ECO:0000256" key="1">
    <source>
        <dbReference type="ARBA" id="ARBA00004123"/>
    </source>
</evidence>
<dbReference type="PROSITE" id="PS00028">
    <property type="entry name" value="ZINC_FINGER_C2H2_1"/>
    <property type="match status" value="2"/>
</dbReference>
<feature type="region of interest" description="Disordered" evidence="9">
    <location>
        <begin position="74"/>
        <end position="94"/>
    </location>
</feature>
<dbReference type="PANTHER" id="PTHR24404:SF114">
    <property type="entry name" value="KLUMPFUSS, ISOFORM B-RELATED"/>
    <property type="match status" value="1"/>
</dbReference>
<dbReference type="Pfam" id="PF00096">
    <property type="entry name" value="zf-C2H2"/>
    <property type="match status" value="2"/>
</dbReference>
<evidence type="ECO:0000256" key="6">
    <source>
        <dbReference type="ARBA" id="ARBA00023125"/>
    </source>
</evidence>
<evidence type="ECO:0000313" key="11">
    <source>
        <dbReference type="EMBL" id="RNA19997.1"/>
    </source>
</evidence>